<organism evidence="1 2">
    <name type="scientific">Lasiodiplodia mahajangana</name>
    <dbReference type="NCBI Taxonomy" id="1108764"/>
    <lineage>
        <taxon>Eukaryota</taxon>
        <taxon>Fungi</taxon>
        <taxon>Dikarya</taxon>
        <taxon>Ascomycota</taxon>
        <taxon>Pezizomycotina</taxon>
        <taxon>Dothideomycetes</taxon>
        <taxon>Dothideomycetes incertae sedis</taxon>
        <taxon>Botryosphaeriales</taxon>
        <taxon>Botryosphaeriaceae</taxon>
        <taxon>Lasiodiplodia</taxon>
    </lineage>
</organism>
<evidence type="ECO:0000313" key="1">
    <source>
        <dbReference type="EMBL" id="KAJ8126023.1"/>
    </source>
</evidence>
<sequence>MGAEEMPTSRYATGDEVRDIVRSTPQRRDWTGTARLHFFTGEICSPVAGVGSHLRTNADHLLGSAPVSLSLALETRLGFRV</sequence>
<dbReference type="EMBL" id="JAPUUL010002062">
    <property type="protein sequence ID" value="KAJ8126023.1"/>
    <property type="molecule type" value="Genomic_DNA"/>
</dbReference>
<evidence type="ECO:0000313" key="2">
    <source>
        <dbReference type="Proteomes" id="UP001153332"/>
    </source>
</evidence>
<keyword evidence="2" id="KW-1185">Reference proteome</keyword>
<reference evidence="1" key="1">
    <citation type="submission" date="2022-12" db="EMBL/GenBank/DDBJ databases">
        <title>Genome Sequence of Lasiodiplodia mahajangana.</title>
        <authorList>
            <person name="Buettner E."/>
        </authorList>
    </citation>
    <scope>NUCLEOTIDE SEQUENCE</scope>
    <source>
        <strain evidence="1">VT137</strain>
    </source>
</reference>
<protein>
    <submittedName>
        <fullName evidence="1">Uncharacterized protein</fullName>
    </submittedName>
</protein>
<gene>
    <name evidence="1" type="ORF">O1611_g7614</name>
</gene>
<accession>A0ACC2JFM8</accession>
<dbReference type="Proteomes" id="UP001153332">
    <property type="component" value="Unassembled WGS sequence"/>
</dbReference>
<proteinExistence type="predicted"/>
<comment type="caution">
    <text evidence="1">The sequence shown here is derived from an EMBL/GenBank/DDBJ whole genome shotgun (WGS) entry which is preliminary data.</text>
</comment>
<name>A0ACC2JFM8_9PEZI</name>